<dbReference type="PROSITE" id="PS50887">
    <property type="entry name" value="GGDEF"/>
    <property type="match status" value="1"/>
</dbReference>
<gene>
    <name evidence="2" type="ORF">QLQ83_08935</name>
</gene>
<feature type="domain" description="GGDEF" evidence="1">
    <location>
        <begin position="1"/>
        <end position="28"/>
    </location>
</feature>
<dbReference type="Gene3D" id="3.30.70.270">
    <property type="match status" value="1"/>
</dbReference>
<evidence type="ECO:0000259" key="1">
    <source>
        <dbReference type="PROSITE" id="PS50887"/>
    </source>
</evidence>
<reference evidence="2 3" key="1">
    <citation type="submission" date="2023-04" db="EMBL/GenBank/DDBJ databases">
        <title>Halomonas strains isolated from rhizosphere soil.</title>
        <authorList>
            <person name="Xu L."/>
            <person name="Sun J.-Q."/>
        </authorList>
    </citation>
    <scope>NUCLEOTIDE SEQUENCE [LARGE SCALE GENOMIC DNA]</scope>
    <source>
        <strain evidence="2 3">LR5S20</strain>
    </source>
</reference>
<name>A0ABT6UZ50_9GAMM</name>
<sequence length="33" mass="3617">MADLINQADQALYAGKHGGRNRVVMSQEVEDEA</sequence>
<proteinExistence type="predicted"/>
<dbReference type="Proteomes" id="UP001225957">
    <property type="component" value="Unassembled WGS sequence"/>
</dbReference>
<evidence type="ECO:0000313" key="3">
    <source>
        <dbReference type="Proteomes" id="UP001225957"/>
    </source>
</evidence>
<dbReference type="RefSeq" id="WP_282735175.1">
    <property type="nucleotide sequence ID" value="NZ_JASCQP010000024.1"/>
</dbReference>
<dbReference type="InterPro" id="IPR043128">
    <property type="entry name" value="Rev_trsase/Diguanyl_cyclase"/>
</dbReference>
<keyword evidence="3" id="KW-1185">Reference proteome</keyword>
<organism evidence="2 3">
    <name type="scientific">Halomonas rhizosphaerae</name>
    <dbReference type="NCBI Taxonomy" id="3043296"/>
    <lineage>
        <taxon>Bacteria</taxon>
        <taxon>Pseudomonadati</taxon>
        <taxon>Pseudomonadota</taxon>
        <taxon>Gammaproteobacteria</taxon>
        <taxon>Oceanospirillales</taxon>
        <taxon>Halomonadaceae</taxon>
        <taxon>Halomonas</taxon>
    </lineage>
</organism>
<dbReference type="InterPro" id="IPR000160">
    <property type="entry name" value="GGDEF_dom"/>
</dbReference>
<evidence type="ECO:0000313" key="2">
    <source>
        <dbReference type="EMBL" id="MDI5891219.1"/>
    </source>
</evidence>
<dbReference type="EMBL" id="JASCQP010000024">
    <property type="protein sequence ID" value="MDI5891219.1"/>
    <property type="molecule type" value="Genomic_DNA"/>
</dbReference>
<comment type="caution">
    <text evidence="2">The sequence shown here is derived from an EMBL/GenBank/DDBJ whole genome shotgun (WGS) entry which is preliminary data.</text>
</comment>
<protein>
    <recommendedName>
        <fullName evidence="1">GGDEF domain-containing protein</fullName>
    </recommendedName>
</protein>
<accession>A0ABT6UZ50</accession>